<dbReference type="EMBL" id="JAGFBS010000077">
    <property type="protein sequence ID" value="KAG6369523.1"/>
    <property type="molecule type" value="Genomic_DNA"/>
</dbReference>
<keyword evidence="2" id="KW-0677">Repeat</keyword>
<accession>A0A8I2YRR2</accession>
<evidence type="ECO:0000313" key="6">
    <source>
        <dbReference type="Proteomes" id="UP000683000"/>
    </source>
</evidence>
<evidence type="ECO:0000313" key="5">
    <source>
        <dbReference type="EMBL" id="KAG6377275.1"/>
    </source>
</evidence>
<dbReference type="AlphaFoldDB" id="A0A8I2YRR2"/>
<sequence>MCGGEELGTFRPWRVKDGQEVGKPIRAEKAEIYAAALSPDCKWLVCGLKLLGSVDGRSQVIVWDAQTHKKVFDVKDGHTNTVFSVDIGPDSTKFATGGSDNLAFIWSMTTGERLIGPLQHDGWAVVAVQFSPNGDRIATASAENKDAKPIRIYDTENGQQLVEIPFRCYNVSSPLAWSADGRELLAASYSEVRRFDSSSGTLLSKWSVPGGGSFASVVLAHNQRFLVVVAKKTLSFWDASSYMEIGTAIEHANDVRSVALSPDDDYIASGEENGKLTLRRLWDILPSSYLTVNLPLMHISGAVFKSWTQGDWTRVEEVLAQDIMRPSDSLSHARALALRALVRTRLKNWDMALDDAKTSLGIQGSVIGYVSHAISLVGSGEYEAAMDEFDSVFCDGLPCENNLLLLVKAILAFECKKHDEAISRVDDLIDIMDKSPYIAVRAHIFFLLGTMAGDNARKIDMFKRVEEAIPVQQSPDLEVISLIFGWDFDKLASATQDPDLAQKYLATLASKDPSRY</sequence>
<reference evidence="5" key="1">
    <citation type="submission" date="2021-03" db="EMBL/GenBank/DDBJ databases">
        <title>Evolutionary innovations through gain and loss of genes in the ectomycorrhizal Boletales.</title>
        <authorList>
            <person name="Wu G."/>
            <person name="Miyauchi S."/>
            <person name="Morin E."/>
            <person name="Yang Z.-L."/>
            <person name="Xu J."/>
            <person name="Martin F.M."/>
        </authorList>
    </citation>
    <scope>NUCLEOTIDE SEQUENCE</scope>
    <source>
        <strain evidence="5">BR01</strain>
    </source>
</reference>
<keyword evidence="6" id="KW-1185">Reference proteome</keyword>
<dbReference type="PROSITE" id="PS50294">
    <property type="entry name" value="WD_REPEATS_REGION"/>
    <property type="match status" value="1"/>
</dbReference>
<protein>
    <submittedName>
        <fullName evidence="5">WD40-repeat-containing domain protein</fullName>
    </submittedName>
</protein>
<evidence type="ECO:0000256" key="3">
    <source>
        <dbReference type="PROSITE-ProRule" id="PRU00221"/>
    </source>
</evidence>
<feature type="repeat" description="WD" evidence="3">
    <location>
        <begin position="75"/>
        <end position="116"/>
    </location>
</feature>
<proteinExistence type="predicted"/>
<name>A0A8I2YRR2_9AGAM</name>
<dbReference type="Proteomes" id="UP000683000">
    <property type="component" value="Unassembled WGS sequence"/>
</dbReference>
<dbReference type="InterPro" id="IPR036322">
    <property type="entry name" value="WD40_repeat_dom_sf"/>
</dbReference>
<dbReference type="OrthoDB" id="2688548at2759"/>
<keyword evidence="1 3" id="KW-0853">WD repeat</keyword>
<dbReference type="InterPro" id="IPR011990">
    <property type="entry name" value="TPR-like_helical_dom_sf"/>
</dbReference>
<dbReference type="Gene3D" id="2.130.10.10">
    <property type="entry name" value="YVTN repeat-like/Quinoprotein amine dehydrogenase"/>
    <property type="match status" value="2"/>
</dbReference>
<evidence type="ECO:0000256" key="2">
    <source>
        <dbReference type="ARBA" id="ARBA00022737"/>
    </source>
</evidence>
<dbReference type="PANTHER" id="PTHR19848">
    <property type="entry name" value="WD40 REPEAT PROTEIN"/>
    <property type="match status" value="1"/>
</dbReference>
<dbReference type="InterPro" id="IPR001680">
    <property type="entry name" value="WD40_rpt"/>
</dbReference>
<organism evidence="5 6">
    <name type="scientific">Boletus reticuloceps</name>
    <dbReference type="NCBI Taxonomy" id="495285"/>
    <lineage>
        <taxon>Eukaryota</taxon>
        <taxon>Fungi</taxon>
        <taxon>Dikarya</taxon>
        <taxon>Basidiomycota</taxon>
        <taxon>Agaricomycotina</taxon>
        <taxon>Agaricomycetes</taxon>
        <taxon>Agaricomycetidae</taxon>
        <taxon>Boletales</taxon>
        <taxon>Boletineae</taxon>
        <taxon>Boletaceae</taxon>
        <taxon>Boletoideae</taxon>
        <taxon>Boletus</taxon>
    </lineage>
</organism>
<dbReference type="SUPFAM" id="SSF50978">
    <property type="entry name" value="WD40 repeat-like"/>
    <property type="match status" value="1"/>
</dbReference>
<evidence type="ECO:0000313" key="4">
    <source>
        <dbReference type="EMBL" id="KAG6369523.1"/>
    </source>
</evidence>
<comment type="caution">
    <text evidence="5">The sequence shown here is derived from an EMBL/GenBank/DDBJ whole genome shotgun (WGS) entry which is preliminary data.</text>
</comment>
<evidence type="ECO:0000256" key="1">
    <source>
        <dbReference type="ARBA" id="ARBA00022574"/>
    </source>
</evidence>
<dbReference type="SUPFAM" id="SSF48452">
    <property type="entry name" value="TPR-like"/>
    <property type="match status" value="1"/>
</dbReference>
<dbReference type="InterPro" id="IPR015943">
    <property type="entry name" value="WD40/YVTN_repeat-like_dom_sf"/>
</dbReference>
<dbReference type="Pfam" id="PF00400">
    <property type="entry name" value="WD40"/>
    <property type="match status" value="3"/>
</dbReference>
<dbReference type="PROSITE" id="PS50082">
    <property type="entry name" value="WD_REPEATS_2"/>
    <property type="match status" value="1"/>
</dbReference>
<gene>
    <name evidence="4" type="ORF">JVT61DRAFT_14322</name>
    <name evidence="5" type="ORF">JVT61DRAFT_15060</name>
</gene>
<dbReference type="PANTHER" id="PTHR19848:SF8">
    <property type="entry name" value="F-BOX AND WD REPEAT DOMAIN CONTAINING 7"/>
    <property type="match status" value="1"/>
</dbReference>
<dbReference type="EMBL" id="JAGFBS010000009">
    <property type="protein sequence ID" value="KAG6377275.1"/>
    <property type="molecule type" value="Genomic_DNA"/>
</dbReference>
<dbReference type="SMART" id="SM00320">
    <property type="entry name" value="WD40"/>
    <property type="match status" value="5"/>
</dbReference>